<feature type="chain" id="PRO_5011581342" evidence="1">
    <location>
        <begin position="22"/>
        <end position="295"/>
    </location>
</feature>
<dbReference type="InterPro" id="IPR001314">
    <property type="entry name" value="Peptidase_S1A"/>
</dbReference>
<dbReference type="STRING" id="61595.SAMN05421644_10947"/>
<dbReference type="InterPro" id="IPR018114">
    <property type="entry name" value="TRYPSIN_HIS"/>
</dbReference>
<dbReference type="PROSITE" id="PS50240">
    <property type="entry name" value="TRYPSIN_DOM"/>
    <property type="match status" value="1"/>
</dbReference>
<dbReference type="Gene3D" id="2.40.10.10">
    <property type="entry name" value="Trypsin-like serine proteases"/>
    <property type="match status" value="3"/>
</dbReference>
<dbReference type="Proteomes" id="UP000198672">
    <property type="component" value="Unassembled WGS sequence"/>
</dbReference>
<dbReference type="RefSeq" id="WP_091332589.1">
    <property type="nucleotide sequence ID" value="NZ_FNOW01000009.1"/>
</dbReference>
<dbReference type="SUPFAM" id="SSF50494">
    <property type="entry name" value="Trypsin-like serine proteases"/>
    <property type="match status" value="1"/>
</dbReference>
<dbReference type="AlphaFoldDB" id="A0A1H3DMN5"/>
<evidence type="ECO:0000259" key="2">
    <source>
        <dbReference type="PROSITE" id="PS50240"/>
    </source>
</evidence>
<evidence type="ECO:0000256" key="1">
    <source>
        <dbReference type="SAM" id="SignalP"/>
    </source>
</evidence>
<dbReference type="InterPro" id="IPR043504">
    <property type="entry name" value="Peptidase_S1_PA_chymotrypsin"/>
</dbReference>
<protein>
    <submittedName>
        <fullName evidence="3">Trypsin</fullName>
    </submittedName>
</protein>
<dbReference type="InterPro" id="IPR001254">
    <property type="entry name" value="Trypsin_dom"/>
</dbReference>
<feature type="domain" description="Peptidase S1" evidence="2">
    <location>
        <begin position="22"/>
        <end position="289"/>
    </location>
</feature>
<dbReference type="InterPro" id="IPR009003">
    <property type="entry name" value="Peptidase_S1_PA"/>
</dbReference>
<evidence type="ECO:0000313" key="4">
    <source>
        <dbReference type="Proteomes" id="UP000198672"/>
    </source>
</evidence>
<feature type="signal peptide" evidence="1">
    <location>
        <begin position="1"/>
        <end position="21"/>
    </location>
</feature>
<dbReference type="Pfam" id="PF00089">
    <property type="entry name" value="Trypsin"/>
    <property type="match status" value="1"/>
</dbReference>
<dbReference type="EMBL" id="FNOW01000009">
    <property type="protein sequence ID" value="SDX67617.1"/>
    <property type="molecule type" value="Genomic_DNA"/>
</dbReference>
<accession>A0A1H3DMN5</accession>
<proteinExistence type="predicted"/>
<keyword evidence="1" id="KW-0732">Signal</keyword>
<evidence type="ECO:0000313" key="3">
    <source>
        <dbReference type="EMBL" id="SDX67617.1"/>
    </source>
</evidence>
<dbReference type="GO" id="GO:0004252">
    <property type="term" value="F:serine-type endopeptidase activity"/>
    <property type="evidence" value="ECO:0007669"/>
    <property type="project" value="InterPro"/>
</dbReference>
<dbReference type="SMART" id="SM00020">
    <property type="entry name" value="Tryp_SPc"/>
    <property type="match status" value="1"/>
</dbReference>
<organism evidence="3 4">
    <name type="scientific">Allochromatium warmingii</name>
    <name type="common">Chromatium warmingii</name>
    <dbReference type="NCBI Taxonomy" id="61595"/>
    <lineage>
        <taxon>Bacteria</taxon>
        <taxon>Pseudomonadati</taxon>
        <taxon>Pseudomonadota</taxon>
        <taxon>Gammaproteobacteria</taxon>
        <taxon>Chromatiales</taxon>
        <taxon>Chromatiaceae</taxon>
        <taxon>Allochromatium</taxon>
    </lineage>
</organism>
<dbReference type="GO" id="GO:0006508">
    <property type="term" value="P:proteolysis"/>
    <property type="evidence" value="ECO:0007669"/>
    <property type="project" value="InterPro"/>
</dbReference>
<dbReference type="PROSITE" id="PS00134">
    <property type="entry name" value="TRYPSIN_HIS"/>
    <property type="match status" value="1"/>
</dbReference>
<dbReference type="PRINTS" id="PR00722">
    <property type="entry name" value="CHYMOTRYPSIN"/>
</dbReference>
<name>A0A1H3DMN5_ALLWA</name>
<gene>
    <name evidence="3" type="ORF">SAMN05421644_10947</name>
</gene>
<reference evidence="4" key="1">
    <citation type="submission" date="2016-10" db="EMBL/GenBank/DDBJ databases">
        <authorList>
            <person name="Varghese N."/>
            <person name="Submissions S."/>
        </authorList>
    </citation>
    <scope>NUCLEOTIDE SEQUENCE [LARGE SCALE GENOMIC DNA]</scope>
    <source>
        <strain evidence="4">DSM 173</strain>
    </source>
</reference>
<keyword evidence="4" id="KW-1185">Reference proteome</keyword>
<sequence>MKSSLRWLALGLALISAPISALINGQFDAADRYAAVVVIWSDATRRCSATKIAPDTLLTAAHCVVDVKTGALAPAFQAAGTLHVGTTPEATPATTLSVTVRATQLPPAFADGFQRLYTYQQSLIAEYRARYSGDALAQRIRRVQAEARITDRFPDAALVQLATPTPMIPMQPLSLAPLPAGAAVILVGYGCERVRDWQRPDRHSRPARRHWGQSEVIRVDAVNFYTFGSERRAGSATLCPGDSGGPVLLNNQVVGVHGTVWGLSGRDTARSNMSVNLHALADWLSSFQPSAFSHQ</sequence>